<evidence type="ECO:0000313" key="2">
    <source>
        <dbReference type="EnsemblPlants" id="Zm00001eb087280_P001"/>
    </source>
</evidence>
<proteinExistence type="predicted"/>
<evidence type="ECO:0000313" key="3">
    <source>
        <dbReference type="Proteomes" id="UP000007305"/>
    </source>
</evidence>
<feature type="region of interest" description="Disordered" evidence="1">
    <location>
        <begin position="124"/>
        <end position="162"/>
    </location>
</feature>
<feature type="compositionally biased region" description="Basic and acidic residues" evidence="1">
    <location>
        <begin position="79"/>
        <end position="100"/>
    </location>
</feature>
<dbReference type="AlphaFoldDB" id="A0A804MI64"/>
<feature type="compositionally biased region" description="Basic and acidic residues" evidence="1">
    <location>
        <begin position="125"/>
        <end position="149"/>
    </location>
</feature>
<reference evidence="2" key="3">
    <citation type="submission" date="2021-05" db="UniProtKB">
        <authorList>
            <consortium name="EnsemblPlants"/>
        </authorList>
    </citation>
    <scope>IDENTIFICATION</scope>
    <source>
        <strain evidence="2">cv. B73</strain>
    </source>
</reference>
<dbReference type="EnsemblPlants" id="Zm00001eb087280_T001">
    <property type="protein sequence ID" value="Zm00001eb087280_P001"/>
    <property type="gene ID" value="Zm00001eb087280"/>
</dbReference>
<name>A0A804MI64_MAIZE</name>
<accession>A0A804MI64</accession>
<organism evidence="2 3">
    <name type="scientific">Zea mays</name>
    <name type="common">Maize</name>
    <dbReference type="NCBI Taxonomy" id="4577"/>
    <lineage>
        <taxon>Eukaryota</taxon>
        <taxon>Viridiplantae</taxon>
        <taxon>Streptophyta</taxon>
        <taxon>Embryophyta</taxon>
        <taxon>Tracheophyta</taxon>
        <taxon>Spermatophyta</taxon>
        <taxon>Magnoliopsida</taxon>
        <taxon>Liliopsida</taxon>
        <taxon>Poales</taxon>
        <taxon>Poaceae</taxon>
        <taxon>PACMAD clade</taxon>
        <taxon>Panicoideae</taxon>
        <taxon>Andropogonodae</taxon>
        <taxon>Andropogoneae</taxon>
        <taxon>Tripsacinae</taxon>
        <taxon>Zea</taxon>
    </lineage>
</organism>
<feature type="region of interest" description="Disordered" evidence="1">
    <location>
        <begin position="15"/>
        <end position="100"/>
    </location>
</feature>
<dbReference type="Gramene" id="Zm00001eb087280_T001">
    <property type="protein sequence ID" value="Zm00001eb087280_P001"/>
    <property type="gene ID" value="Zm00001eb087280"/>
</dbReference>
<reference evidence="3" key="1">
    <citation type="submission" date="2015-12" db="EMBL/GenBank/DDBJ databases">
        <title>Update maize B73 reference genome by single molecule sequencing technologies.</title>
        <authorList>
            <consortium name="Maize Genome Sequencing Project"/>
            <person name="Ware D."/>
        </authorList>
    </citation>
    <scope>NUCLEOTIDE SEQUENCE [LARGE SCALE GENOMIC DNA]</scope>
    <source>
        <strain evidence="3">cv. B73</strain>
    </source>
</reference>
<dbReference type="Proteomes" id="UP000007305">
    <property type="component" value="Chromosome 2"/>
</dbReference>
<protein>
    <submittedName>
        <fullName evidence="2">Uncharacterized protein</fullName>
    </submittedName>
</protein>
<feature type="compositionally biased region" description="Basic residues" evidence="1">
    <location>
        <begin position="67"/>
        <end position="78"/>
    </location>
</feature>
<dbReference type="InParanoid" id="A0A804MI64"/>
<sequence length="162" mass="18962">MGELSLEEQREEAWARRSELRQGEQRSWTRRGKDAMGGSRQPFLEQRNSSAHREELWRGSPRLGKGASRRAARRGKLARARERAEELGELRQKREAEEQGRGAWLRAEYGHRWDFYPGWPSGWERGNDGEKNLEQSVGCEDKHGHRRTDFCSQQPERMRTTG</sequence>
<reference evidence="2" key="2">
    <citation type="submission" date="2019-07" db="EMBL/GenBank/DDBJ databases">
        <authorList>
            <person name="Seetharam A."/>
            <person name="Woodhouse M."/>
            <person name="Cannon E."/>
        </authorList>
    </citation>
    <scope>NUCLEOTIDE SEQUENCE [LARGE SCALE GENOMIC DNA]</scope>
    <source>
        <strain evidence="2">cv. B73</strain>
    </source>
</reference>
<feature type="compositionally biased region" description="Basic and acidic residues" evidence="1">
    <location>
        <begin position="15"/>
        <end position="24"/>
    </location>
</feature>
<keyword evidence="3" id="KW-1185">Reference proteome</keyword>
<evidence type="ECO:0000256" key="1">
    <source>
        <dbReference type="SAM" id="MobiDB-lite"/>
    </source>
</evidence>